<reference evidence="5 6" key="1">
    <citation type="journal article" date="2021" name="BMC Genomics">
        <title>Datura genome reveals duplications of psychoactive alkaloid biosynthetic genes and high mutation rate following tissue culture.</title>
        <authorList>
            <person name="Rajewski A."/>
            <person name="Carter-House D."/>
            <person name="Stajich J."/>
            <person name="Litt A."/>
        </authorList>
    </citation>
    <scope>NUCLEOTIDE SEQUENCE [LARGE SCALE GENOMIC DNA]</scope>
    <source>
        <strain evidence="5">AR-01</strain>
    </source>
</reference>
<name>A0ABS8SEG2_DATST</name>
<dbReference type="PANTHER" id="PTHR33101:SF37">
    <property type="entry name" value="ROP GUANINE NUCLEOTIDE EXCHANGE FACTOR 12-LIKE"/>
    <property type="match status" value="1"/>
</dbReference>
<protein>
    <recommendedName>
        <fullName evidence="4">PRONE domain-containing protein</fullName>
    </recommendedName>
</protein>
<dbReference type="InterPro" id="IPR005512">
    <property type="entry name" value="PRONE_dom"/>
</dbReference>
<dbReference type="PANTHER" id="PTHR33101">
    <property type="entry name" value="ROP GUANINE NUCLEOTIDE EXCHANGE FACTOR 1"/>
    <property type="match status" value="1"/>
</dbReference>
<feature type="domain" description="PRONE" evidence="4">
    <location>
        <begin position="1"/>
        <end position="139"/>
    </location>
</feature>
<organism evidence="5 6">
    <name type="scientific">Datura stramonium</name>
    <name type="common">Jimsonweed</name>
    <name type="synonym">Common thornapple</name>
    <dbReference type="NCBI Taxonomy" id="4076"/>
    <lineage>
        <taxon>Eukaryota</taxon>
        <taxon>Viridiplantae</taxon>
        <taxon>Streptophyta</taxon>
        <taxon>Embryophyta</taxon>
        <taxon>Tracheophyta</taxon>
        <taxon>Spermatophyta</taxon>
        <taxon>Magnoliopsida</taxon>
        <taxon>eudicotyledons</taxon>
        <taxon>Gunneridae</taxon>
        <taxon>Pentapetalae</taxon>
        <taxon>asterids</taxon>
        <taxon>lamiids</taxon>
        <taxon>Solanales</taxon>
        <taxon>Solanaceae</taxon>
        <taxon>Solanoideae</taxon>
        <taxon>Datureae</taxon>
        <taxon>Datura</taxon>
    </lineage>
</organism>
<feature type="region of interest" description="Disordered" evidence="3">
    <location>
        <begin position="44"/>
        <end position="67"/>
    </location>
</feature>
<keyword evidence="6" id="KW-1185">Reference proteome</keyword>
<dbReference type="InterPro" id="IPR038937">
    <property type="entry name" value="RopGEF"/>
</dbReference>
<dbReference type="EMBL" id="JACEIK010000444">
    <property type="protein sequence ID" value="MCD7457174.1"/>
    <property type="molecule type" value="Genomic_DNA"/>
</dbReference>
<evidence type="ECO:0000259" key="4">
    <source>
        <dbReference type="PROSITE" id="PS51334"/>
    </source>
</evidence>
<dbReference type="PROSITE" id="PS51334">
    <property type="entry name" value="PRONE"/>
    <property type="match status" value="1"/>
</dbReference>
<dbReference type="Gene3D" id="1.20.58.1310">
    <property type="entry name" value="PRONE domain, subdomain 2"/>
    <property type="match status" value="1"/>
</dbReference>
<evidence type="ECO:0000256" key="1">
    <source>
        <dbReference type="ARBA" id="ARBA00022658"/>
    </source>
</evidence>
<evidence type="ECO:0000313" key="6">
    <source>
        <dbReference type="Proteomes" id="UP000823775"/>
    </source>
</evidence>
<keyword evidence="1 2" id="KW-0344">Guanine-nucleotide releasing factor</keyword>
<sequence length="139" mass="16116">MEVMATKQRTDLQMNIPALRKLDAMLIDCLDGFNNPAFSYVEDDESHEEKKAAGKMTNESYRDLPKNGRESLGDSIYKSITEEYFDPDYFFTTMDLSSEHKILDLKDRIEASVVIWRRKMNAKDGNIWGSLLALRKRNL</sequence>
<evidence type="ECO:0000256" key="2">
    <source>
        <dbReference type="PROSITE-ProRule" id="PRU00663"/>
    </source>
</evidence>
<accession>A0ABS8SEG2</accession>
<dbReference type="Pfam" id="PF03759">
    <property type="entry name" value="PRONE"/>
    <property type="match status" value="2"/>
</dbReference>
<gene>
    <name evidence="5" type="ORF">HAX54_034380</name>
</gene>
<comment type="caution">
    <text evidence="5">The sequence shown here is derived from an EMBL/GenBank/DDBJ whole genome shotgun (WGS) entry which is preliminary data.</text>
</comment>
<evidence type="ECO:0000313" key="5">
    <source>
        <dbReference type="EMBL" id="MCD7457174.1"/>
    </source>
</evidence>
<evidence type="ECO:0000256" key="3">
    <source>
        <dbReference type="SAM" id="MobiDB-lite"/>
    </source>
</evidence>
<proteinExistence type="predicted"/>
<dbReference type="Proteomes" id="UP000823775">
    <property type="component" value="Unassembled WGS sequence"/>
</dbReference>